<dbReference type="PANTHER" id="PTHR38978:SF2">
    <property type="entry name" value="DUF2787 DOMAIN-CONTAINING PROTEIN"/>
    <property type="match status" value="1"/>
</dbReference>
<dbReference type="InterPro" id="IPR021248">
    <property type="entry name" value="DUF2787"/>
</dbReference>
<evidence type="ECO:0000313" key="1">
    <source>
        <dbReference type="EMBL" id="AXB06914.1"/>
    </source>
</evidence>
<gene>
    <name evidence="1" type="ORF">C1C91_19855</name>
</gene>
<dbReference type="RefSeq" id="WP_119197676.1">
    <property type="nucleotide sequence ID" value="NZ_CAWPSO010000015.1"/>
</dbReference>
<accession>A0A3S5WZM4</accession>
<sequence length="122" mass="14238">MTPSKQLQALFDKIIGSYPDATALTLNFRSPDYSADTGGYRPVEIRLEKRAGSWGLLYVTEFCYVTDELTKSLDFDFAAGVFYDPWCGERPLATTMDLYRLWERNFLTYYRMEVYHLDISQE</sequence>
<dbReference type="Gene3D" id="3.10.450.430">
    <property type="entry name" value="Protein of unknown function DUF2787"/>
    <property type="match status" value="1"/>
</dbReference>
<dbReference type="PANTHER" id="PTHR38978">
    <property type="entry name" value="DUF2787 DOMAIN-CONTAINING PROTEIN"/>
    <property type="match status" value="1"/>
</dbReference>
<name>A0A3S5WZM4_AERCA</name>
<reference evidence="1" key="1">
    <citation type="journal article" date="2019" name="J Environ">
        <title>Genetic characterization and potential molecular dissemination mechanism of tet (31) gene in Aeromonas caviae from an oxytetracycline wastewater treatment system.</title>
        <authorList>
            <person name="Shi Y."/>
            <person name="Tian Z."/>
            <person name="Leclercq S.O."/>
            <person name="Zhang H."/>
            <person name="Yang M."/>
            <person name="Zhang Y."/>
        </authorList>
    </citation>
    <scope>NUCLEOTIDE SEQUENCE</scope>
    <source>
        <strain evidence="1">T25-39</strain>
    </source>
</reference>
<proteinExistence type="predicted"/>
<dbReference type="AlphaFoldDB" id="A0A3S5WZM4"/>
<evidence type="ECO:0000313" key="2">
    <source>
        <dbReference type="Proteomes" id="UP000266778"/>
    </source>
</evidence>
<dbReference type="Proteomes" id="UP000266778">
    <property type="component" value="Chromosome"/>
</dbReference>
<protein>
    <submittedName>
        <fullName evidence="1">DUF2787 family protein</fullName>
    </submittedName>
</protein>
<dbReference type="EMBL" id="CP025706">
    <property type="protein sequence ID" value="AXB06914.1"/>
    <property type="molecule type" value="Genomic_DNA"/>
</dbReference>
<dbReference type="Pfam" id="PF10980">
    <property type="entry name" value="DUF2787"/>
    <property type="match status" value="1"/>
</dbReference>
<organism evidence="1 2">
    <name type="scientific">Aeromonas caviae</name>
    <name type="common">Aeromonas punctata</name>
    <dbReference type="NCBI Taxonomy" id="648"/>
    <lineage>
        <taxon>Bacteria</taxon>
        <taxon>Pseudomonadati</taxon>
        <taxon>Pseudomonadota</taxon>
        <taxon>Gammaproteobacteria</taxon>
        <taxon>Aeromonadales</taxon>
        <taxon>Aeromonadaceae</taxon>
        <taxon>Aeromonas</taxon>
    </lineage>
</organism>